<feature type="non-terminal residue" evidence="1">
    <location>
        <position position="1"/>
    </location>
</feature>
<proteinExistence type="predicted"/>
<evidence type="ECO:0000313" key="1">
    <source>
        <dbReference type="EMBL" id="KAK3081101.1"/>
    </source>
</evidence>
<reference evidence="1" key="1">
    <citation type="submission" date="2024-09" db="EMBL/GenBank/DDBJ databases">
        <title>Black Yeasts Isolated from many extreme environments.</title>
        <authorList>
            <person name="Coleine C."/>
            <person name="Stajich J.E."/>
            <person name="Selbmann L."/>
        </authorList>
    </citation>
    <scope>NUCLEOTIDE SEQUENCE</scope>
    <source>
        <strain evidence="1">CCFEE 5737</strain>
    </source>
</reference>
<evidence type="ECO:0000313" key="2">
    <source>
        <dbReference type="Proteomes" id="UP001186974"/>
    </source>
</evidence>
<sequence>FGPAAVVVRVGRDEKQKDFAVHTDLLRSRSPFFKASLSVSWAEPGDNMVPLPGDDPKTFQLYCKWLYYGELSSRSDVDLHDMFEEWDNLLRSFVLADKILDSVFEDRIVDAILENAQATAYGGRSHQLGYQAPKIIYTVAQVDAPARRMLIDIAVHCWTDGDSKLACNWHVAQYPEFVEDLSFALAKLRGGGRSVVPWEGDTCRYHRHVSLNKPCYTK</sequence>
<protein>
    <submittedName>
        <fullName evidence="1">Uncharacterized protein</fullName>
    </submittedName>
</protein>
<organism evidence="1 2">
    <name type="scientific">Coniosporium uncinatum</name>
    <dbReference type="NCBI Taxonomy" id="93489"/>
    <lineage>
        <taxon>Eukaryota</taxon>
        <taxon>Fungi</taxon>
        <taxon>Dikarya</taxon>
        <taxon>Ascomycota</taxon>
        <taxon>Pezizomycotina</taxon>
        <taxon>Dothideomycetes</taxon>
        <taxon>Dothideomycetes incertae sedis</taxon>
        <taxon>Coniosporium</taxon>
    </lineage>
</organism>
<dbReference type="EMBL" id="JAWDJW010000285">
    <property type="protein sequence ID" value="KAK3081101.1"/>
    <property type="molecule type" value="Genomic_DNA"/>
</dbReference>
<accession>A0ACC3DWL8</accession>
<comment type="caution">
    <text evidence="1">The sequence shown here is derived from an EMBL/GenBank/DDBJ whole genome shotgun (WGS) entry which is preliminary data.</text>
</comment>
<dbReference type="Proteomes" id="UP001186974">
    <property type="component" value="Unassembled WGS sequence"/>
</dbReference>
<gene>
    <name evidence="1" type="ORF">LTS18_010264</name>
</gene>
<name>A0ACC3DWL8_9PEZI</name>
<keyword evidence="2" id="KW-1185">Reference proteome</keyword>